<evidence type="ECO:0000256" key="1">
    <source>
        <dbReference type="SAM" id="MobiDB-lite"/>
    </source>
</evidence>
<proteinExistence type="predicted"/>
<feature type="non-terminal residue" evidence="2">
    <location>
        <position position="298"/>
    </location>
</feature>
<feature type="region of interest" description="Disordered" evidence="1">
    <location>
        <begin position="87"/>
        <end position="171"/>
    </location>
</feature>
<organism evidence="2">
    <name type="scientific">Tanacetum cinerariifolium</name>
    <name type="common">Dalmatian daisy</name>
    <name type="synonym">Chrysanthemum cinerariifolium</name>
    <dbReference type="NCBI Taxonomy" id="118510"/>
    <lineage>
        <taxon>Eukaryota</taxon>
        <taxon>Viridiplantae</taxon>
        <taxon>Streptophyta</taxon>
        <taxon>Embryophyta</taxon>
        <taxon>Tracheophyta</taxon>
        <taxon>Spermatophyta</taxon>
        <taxon>Magnoliopsida</taxon>
        <taxon>eudicotyledons</taxon>
        <taxon>Gunneridae</taxon>
        <taxon>Pentapetalae</taxon>
        <taxon>asterids</taxon>
        <taxon>campanulids</taxon>
        <taxon>Asterales</taxon>
        <taxon>Asteraceae</taxon>
        <taxon>Asteroideae</taxon>
        <taxon>Anthemideae</taxon>
        <taxon>Anthemidinae</taxon>
        <taxon>Tanacetum</taxon>
    </lineage>
</organism>
<protein>
    <submittedName>
        <fullName evidence="2">Uncharacterized protein</fullName>
    </submittedName>
</protein>
<gene>
    <name evidence="2" type="ORF">Tci_058212</name>
</gene>
<dbReference type="AlphaFoldDB" id="A0A6L2NNX4"/>
<accession>A0A6L2NNX4</accession>
<evidence type="ECO:0000313" key="2">
    <source>
        <dbReference type="EMBL" id="GEU86234.1"/>
    </source>
</evidence>
<sequence>MVSYTEVSSPFEDLSDIGSSGVDGLLMMPHDPYDYVEAALQAPPSLDYVPGAEHLPTSEFVSKHVYPAFMPPEDDVLPAEEQPLLAVVSPTTDSPGYILKSDPEEDDEDPKEDPADYLTDRDDDDEDEEEESYGDEADNEEEDEDEDKEDEEEEHPALADSIPPPPTSFHTITSTITTFSIVITTTLDSLTTITSITTFTCIIPPLPSSPTYPLGYRVAMIQLRAEAPSTSNPPPPIVLPHTRASVDMLRDVTPSTYILTPRLETPPSGTPPLLPIPLPTSSPPLILPSTSHKVDVLE</sequence>
<feature type="compositionally biased region" description="Acidic residues" evidence="1">
    <location>
        <begin position="121"/>
        <end position="154"/>
    </location>
</feature>
<dbReference type="EMBL" id="BKCJ010009280">
    <property type="protein sequence ID" value="GEU86234.1"/>
    <property type="molecule type" value="Genomic_DNA"/>
</dbReference>
<comment type="caution">
    <text evidence="2">The sequence shown here is derived from an EMBL/GenBank/DDBJ whole genome shotgun (WGS) entry which is preliminary data.</text>
</comment>
<name>A0A6L2NNX4_TANCI</name>
<reference evidence="2" key="1">
    <citation type="journal article" date="2019" name="Sci. Rep.">
        <title>Draft genome of Tanacetum cinerariifolium, the natural source of mosquito coil.</title>
        <authorList>
            <person name="Yamashiro T."/>
            <person name="Shiraishi A."/>
            <person name="Satake H."/>
            <person name="Nakayama K."/>
        </authorList>
    </citation>
    <scope>NUCLEOTIDE SEQUENCE</scope>
</reference>